<evidence type="ECO:0000313" key="3">
    <source>
        <dbReference type="Proteomes" id="UP000203587"/>
    </source>
</evidence>
<proteinExistence type="predicted"/>
<dbReference type="Proteomes" id="UP000203587">
    <property type="component" value="Segment"/>
</dbReference>
<sequence length="127" mass="13529">MSTGTSLVHPHTAKLPPDQQAKGVYQYTPPEVLAYQRGEQLSEQDLAFVKRYYGGTLPSIPGAVGVAENVALAEQSAAPRRKLVKKGSGGAASASVYDAITLLVNTLGDNDKELLLMRLANDLGYEV</sequence>
<gene>
    <name evidence="2" type="primary">gp12</name>
</gene>
<protein>
    <submittedName>
        <fullName evidence="2">Uncharacterized protein</fullName>
    </submittedName>
</protein>
<evidence type="ECO:0000256" key="1">
    <source>
        <dbReference type="SAM" id="MobiDB-lite"/>
    </source>
</evidence>
<name>A0A0K8IX49_9CAUD</name>
<keyword evidence="3" id="KW-1185">Reference proteome</keyword>
<dbReference type="RefSeq" id="YP_009223386.1">
    <property type="nucleotide sequence ID" value="NC_029070.1"/>
</dbReference>
<evidence type="ECO:0000313" key="2">
    <source>
        <dbReference type="EMBL" id="CUH74587.1"/>
    </source>
</evidence>
<feature type="region of interest" description="Disordered" evidence="1">
    <location>
        <begin position="1"/>
        <end position="22"/>
    </location>
</feature>
<dbReference type="KEGG" id="vg:26794606"/>
<reference evidence="3" key="1">
    <citation type="submission" date="2015-08" db="EMBL/GenBank/DDBJ databases">
        <title>Cronobacter phage Dev-CD-23823.</title>
        <authorList>
            <person name="Kajsik M."/>
            <person name="Drahovska H."/>
        </authorList>
    </citation>
    <scope>NUCLEOTIDE SEQUENCE [LARGE SCALE GENOMIC DNA]</scope>
</reference>
<dbReference type="EMBL" id="LN878149">
    <property type="protein sequence ID" value="CUH74587.1"/>
    <property type="molecule type" value="Genomic_DNA"/>
</dbReference>
<accession>A0A0K8IX49</accession>
<organism evidence="2 3">
    <name type="scientific">Cronobacter phage Dev-CD-23823</name>
    <dbReference type="NCBI Taxonomy" id="1712539"/>
    <lineage>
        <taxon>Viruses</taxon>
        <taxon>Duplodnaviria</taxon>
        <taxon>Heunggongvirae</taxon>
        <taxon>Uroviricota</taxon>
        <taxon>Caudoviricetes</taxon>
        <taxon>Autographivirales</taxon>
        <taxon>Autonotataviridae</taxon>
        <taxon>Melnykvirinae</taxon>
        <taxon>Cronosvirus</taxon>
        <taxon>Cronosvirus DevCD23823</taxon>
    </lineage>
</organism>
<dbReference type="OrthoDB" id="29201at10239"/>
<dbReference type="GeneID" id="26794606"/>